<feature type="region of interest" description="Disordered" evidence="2">
    <location>
        <begin position="295"/>
        <end position="380"/>
    </location>
</feature>
<dbReference type="Pfam" id="PF25540">
    <property type="entry name" value="DUF7923"/>
    <property type="match status" value="1"/>
</dbReference>
<feature type="compositionally biased region" description="Polar residues" evidence="2">
    <location>
        <begin position="357"/>
        <end position="371"/>
    </location>
</feature>
<evidence type="ECO:0000256" key="1">
    <source>
        <dbReference type="SAM" id="Coils"/>
    </source>
</evidence>
<keyword evidence="1" id="KW-0175">Coiled coil</keyword>
<gene>
    <name evidence="4" type="ORF">N0V91_008334</name>
</gene>
<dbReference type="InterPro" id="IPR057683">
    <property type="entry name" value="DUF7923"/>
</dbReference>
<sequence>MSEVPPPAPAPPAAVSALALIPPPTPPPGPLTYRERLAQFRILEEKRIELIEVLKDDEPNRLSTDTIKELLDKLEKTEARLAQTELDLNSEQNVRRTLQAEAHEAKTREDALAQKQAKRPFVLVLIDVDAEGFLFQDKYITKKAQGGEALADELLIRTREYLRPQFEDADNLDIIVRVYANLEGLAKYLVRQDKISNLGSLRAMSTSFSGRIASFDFVDVGVNKEGSSGRKIRENLSFFTANSHLRHVIVGCSPADLPAALLSTLPLDKVTLIESLPLPASLTTLPLKVTKFSSVFPAPPPMKSPRPTGRNGPQLQLMQQEDDSGGQTWLVIQPERNDSNGRHRDSKRRGRSEDEASNISISIGADNSVSVDSGHRRIMR</sequence>
<dbReference type="PANTHER" id="PTHR37543:SF1">
    <property type="entry name" value="CCCH ZINC FINGER DNA BINDING PROTEIN (AFU_ORTHOLOGUE AFUA_5G12760)"/>
    <property type="match status" value="1"/>
</dbReference>
<keyword evidence="5" id="KW-1185">Reference proteome</keyword>
<reference evidence="4" key="1">
    <citation type="submission" date="2022-10" db="EMBL/GenBank/DDBJ databases">
        <title>Tapping the CABI collections for fungal endophytes: first genome assemblies for Collariella, Neodidymelliopsis, Ascochyta clinopodiicola, Didymella pomorum, Didymosphaeria variabile, Neocosmospora piperis and Neocucurbitaria cava.</title>
        <authorList>
            <person name="Hill R."/>
        </authorList>
    </citation>
    <scope>NUCLEOTIDE SEQUENCE</scope>
    <source>
        <strain evidence="4">IMI 355091</strain>
    </source>
</reference>
<dbReference type="OrthoDB" id="2270193at2759"/>
<proteinExistence type="predicted"/>
<organism evidence="4 5">
    <name type="scientific">Didymella pomorum</name>
    <dbReference type="NCBI Taxonomy" id="749634"/>
    <lineage>
        <taxon>Eukaryota</taxon>
        <taxon>Fungi</taxon>
        <taxon>Dikarya</taxon>
        <taxon>Ascomycota</taxon>
        <taxon>Pezizomycotina</taxon>
        <taxon>Dothideomycetes</taxon>
        <taxon>Pleosporomycetidae</taxon>
        <taxon>Pleosporales</taxon>
        <taxon>Pleosporineae</taxon>
        <taxon>Didymellaceae</taxon>
        <taxon>Didymella</taxon>
    </lineage>
</organism>
<comment type="caution">
    <text evidence="4">The sequence shown here is derived from an EMBL/GenBank/DDBJ whole genome shotgun (WGS) entry which is preliminary data.</text>
</comment>
<accession>A0A9W8Z989</accession>
<evidence type="ECO:0000256" key="2">
    <source>
        <dbReference type="SAM" id="MobiDB-lite"/>
    </source>
</evidence>
<protein>
    <recommendedName>
        <fullName evidence="3">DUF7923 domain-containing protein</fullName>
    </recommendedName>
</protein>
<feature type="domain" description="DUF7923" evidence="3">
    <location>
        <begin position="116"/>
        <end position="296"/>
    </location>
</feature>
<name>A0A9W8Z989_9PLEO</name>
<dbReference type="AlphaFoldDB" id="A0A9W8Z989"/>
<dbReference type="EMBL" id="JAPEVA010000081">
    <property type="protein sequence ID" value="KAJ4400955.1"/>
    <property type="molecule type" value="Genomic_DNA"/>
</dbReference>
<evidence type="ECO:0000259" key="3">
    <source>
        <dbReference type="Pfam" id="PF25540"/>
    </source>
</evidence>
<evidence type="ECO:0000313" key="4">
    <source>
        <dbReference type="EMBL" id="KAJ4400955.1"/>
    </source>
</evidence>
<feature type="coiled-coil region" evidence="1">
    <location>
        <begin position="60"/>
        <end position="115"/>
    </location>
</feature>
<dbReference type="Proteomes" id="UP001140510">
    <property type="component" value="Unassembled WGS sequence"/>
</dbReference>
<dbReference type="PANTHER" id="PTHR37543">
    <property type="entry name" value="CCCH ZINC FINGER DNA BINDING PROTEIN (AFU_ORTHOLOGUE AFUA_5G12760)"/>
    <property type="match status" value="1"/>
</dbReference>
<evidence type="ECO:0000313" key="5">
    <source>
        <dbReference type="Proteomes" id="UP001140510"/>
    </source>
</evidence>